<dbReference type="Pfam" id="PF13585">
    <property type="entry name" value="CHU_C"/>
    <property type="match status" value="1"/>
</dbReference>
<evidence type="ECO:0000313" key="2">
    <source>
        <dbReference type="Proteomes" id="UP000295468"/>
    </source>
</evidence>
<organism evidence="1 2">
    <name type="scientific">Zeaxanthinibacter enoshimensis</name>
    <dbReference type="NCBI Taxonomy" id="392009"/>
    <lineage>
        <taxon>Bacteria</taxon>
        <taxon>Pseudomonadati</taxon>
        <taxon>Bacteroidota</taxon>
        <taxon>Flavobacteriia</taxon>
        <taxon>Flavobacteriales</taxon>
        <taxon>Flavobacteriaceae</taxon>
        <taxon>Zeaxanthinibacter</taxon>
    </lineage>
</organism>
<sequence length="382" mass="42456">MRYFVVFYYLIISWHSISAQTALYNSGNIRIHDGGIIGFHTDLVNDGSFDENRGLAGFYGTSPLTLSGAFMPFFYDTEWANDSGVDLQTPVSVTNNANFIIGDVRTPRDMRDVFLNFTEDGFYNGETDLTKVDGYASVTGQASFSFPVGTPQQLRPLVLNSDGPNPLAKCAYFAENPNNPSTFPPFNTEIRAQTISGISQVEFWRLEGSVPSTITLSWNPSSGIAALAPELEMLTIMGWSKQARRWVSLGHTVVSGDLENGFISSASFIPDEYEIITFGSLAEPSDILALPNYILTPNNDGINDFLRINELEQSPNNSLTLFDRNGLLVFKAAPYQNNFAGFSNVDNLVINREQGLPEGIYYYVLELFDLGLQYQGFLYLER</sequence>
<dbReference type="EMBL" id="SNYI01000002">
    <property type="protein sequence ID" value="TDQ30727.1"/>
    <property type="molecule type" value="Genomic_DNA"/>
</dbReference>
<dbReference type="InterPro" id="IPR026341">
    <property type="entry name" value="T9SS_type_B"/>
</dbReference>
<keyword evidence="2" id="KW-1185">Reference proteome</keyword>
<gene>
    <name evidence="1" type="ORF">CLV82_1416</name>
</gene>
<name>A0A4R6TJG2_9FLAO</name>
<proteinExistence type="predicted"/>
<reference evidence="1 2" key="1">
    <citation type="submission" date="2019-03" db="EMBL/GenBank/DDBJ databases">
        <title>Genomic Encyclopedia of Archaeal and Bacterial Type Strains, Phase II (KMG-II): from individual species to whole genera.</title>
        <authorList>
            <person name="Goeker M."/>
        </authorList>
    </citation>
    <scope>NUCLEOTIDE SEQUENCE [LARGE SCALE GENOMIC DNA]</scope>
    <source>
        <strain evidence="1 2">DSM 18435</strain>
    </source>
</reference>
<accession>A0A4R6TJG2</accession>
<comment type="caution">
    <text evidence="1">The sequence shown here is derived from an EMBL/GenBank/DDBJ whole genome shotgun (WGS) entry which is preliminary data.</text>
</comment>
<dbReference type="AlphaFoldDB" id="A0A4R6TJG2"/>
<dbReference type="RefSeq" id="WP_243744165.1">
    <property type="nucleotide sequence ID" value="NZ_SNYI01000002.1"/>
</dbReference>
<dbReference type="NCBIfam" id="TIGR04131">
    <property type="entry name" value="Bac_Flav_CTERM"/>
    <property type="match status" value="1"/>
</dbReference>
<evidence type="ECO:0000313" key="1">
    <source>
        <dbReference type="EMBL" id="TDQ30727.1"/>
    </source>
</evidence>
<protein>
    <submittedName>
        <fullName evidence="1">Gliding motility-associated-like protein</fullName>
    </submittedName>
</protein>
<dbReference type="Proteomes" id="UP000295468">
    <property type="component" value="Unassembled WGS sequence"/>
</dbReference>